<sequence length="389" mass="43590">MVTLGENKVLYEEIMQKAKRIGEAAELEAIEADHNSTISPRIADLIRQEEIHRLILPKEFGHPQLDWHTFVDMVSTVGYHNLSASWLTFFFSAHNAWVCYYPKHIRDEVINQGGFVADVFAPIGQVEPTEGGYIVSGKYNFVSGINYSDWVGVGAMMKFEDNDKPERVGILFKVSDLEVVKTWDSLGLRGSGSNTLIIDNVFVKPDAILRFSKIIEKSQPPYEEFDQDYLYYNTPFYPGFYVGFAAMAIGGAERVVSEFEKHTAGRVRFSGVNEKESPTSQRVLSELKLDLISAKGLMAEYINMMETDKDGAYEGAKYKAIRAKIIDTCIQISVKALLTLGGHALLKGHPVEMFTRDLMAIGTHITSLYEDGILGYGRHLFGVDTKIQG</sequence>
<comment type="caution">
    <text evidence="3">The sequence shown here is derived from an EMBL/GenBank/DDBJ whole genome shotgun (WGS) entry which is preliminary data.</text>
</comment>
<dbReference type="SUPFAM" id="SSF56645">
    <property type="entry name" value="Acyl-CoA dehydrogenase NM domain-like"/>
    <property type="match status" value="1"/>
</dbReference>
<dbReference type="PANTHER" id="PTHR48083:SF2">
    <property type="entry name" value="MEDIUM-CHAIN SPECIFIC ACYL-COA DEHYDROGENASE, MITOCHONDRIAL"/>
    <property type="match status" value="1"/>
</dbReference>
<dbReference type="InterPro" id="IPR013107">
    <property type="entry name" value="Acyl-CoA_DH_C"/>
</dbReference>
<dbReference type="InterPro" id="IPR050741">
    <property type="entry name" value="Acyl-CoA_dehydrogenase"/>
</dbReference>
<dbReference type="InterPro" id="IPR046373">
    <property type="entry name" value="Acyl-CoA_Oxase/DH_mid-dom_sf"/>
</dbReference>
<dbReference type="Pfam" id="PF08028">
    <property type="entry name" value="Acyl-CoA_dh_2"/>
    <property type="match status" value="1"/>
</dbReference>
<dbReference type="PANTHER" id="PTHR48083">
    <property type="entry name" value="MEDIUM-CHAIN SPECIFIC ACYL-COA DEHYDROGENASE, MITOCHONDRIAL-RELATED"/>
    <property type="match status" value="1"/>
</dbReference>
<feature type="domain" description="Acyl-CoA dehydrogenase C-terminal" evidence="2">
    <location>
        <begin position="243"/>
        <end position="365"/>
    </location>
</feature>
<dbReference type="Gene3D" id="1.10.540.10">
    <property type="entry name" value="Acyl-CoA dehydrogenase/oxidase, N-terminal domain"/>
    <property type="match status" value="1"/>
</dbReference>
<dbReference type="InterPro" id="IPR037069">
    <property type="entry name" value="AcylCoA_DH/ox_N_sf"/>
</dbReference>
<dbReference type="Gene3D" id="2.40.110.10">
    <property type="entry name" value="Butyryl-CoA Dehydrogenase, subunit A, domain 2"/>
    <property type="match status" value="1"/>
</dbReference>
<dbReference type="RefSeq" id="WP_290214772.1">
    <property type="nucleotide sequence ID" value="NZ_JASDCQ010000002.1"/>
</dbReference>
<evidence type="ECO:0000313" key="4">
    <source>
        <dbReference type="Proteomes" id="UP001225873"/>
    </source>
</evidence>
<keyword evidence="4" id="KW-1185">Reference proteome</keyword>
<proteinExistence type="predicted"/>
<protein>
    <submittedName>
        <fullName evidence="3">Acyl-CoA dehydrogenase family protein</fullName>
    </submittedName>
</protein>
<dbReference type="Proteomes" id="UP001225873">
    <property type="component" value="Unassembled WGS sequence"/>
</dbReference>
<evidence type="ECO:0000259" key="2">
    <source>
        <dbReference type="Pfam" id="PF08028"/>
    </source>
</evidence>
<dbReference type="Gene3D" id="1.20.140.10">
    <property type="entry name" value="Butyryl-CoA Dehydrogenase, subunit A, domain 3"/>
    <property type="match status" value="1"/>
</dbReference>
<keyword evidence="1" id="KW-0560">Oxidoreductase</keyword>
<gene>
    <name evidence="3" type="ORF">QMA01_08720</name>
</gene>
<accession>A0ABT7ZJN2</accession>
<dbReference type="PIRSF" id="PIRSF016578">
    <property type="entry name" value="HsaA"/>
    <property type="match status" value="1"/>
</dbReference>
<evidence type="ECO:0000256" key="1">
    <source>
        <dbReference type="ARBA" id="ARBA00023002"/>
    </source>
</evidence>
<organism evidence="3 4">
    <name type="scientific">Planococcus notacanthi</name>
    <dbReference type="NCBI Taxonomy" id="3035188"/>
    <lineage>
        <taxon>Bacteria</taxon>
        <taxon>Bacillati</taxon>
        <taxon>Bacillota</taxon>
        <taxon>Bacilli</taxon>
        <taxon>Bacillales</taxon>
        <taxon>Caryophanaceae</taxon>
        <taxon>Planococcus</taxon>
    </lineage>
</organism>
<name>A0ABT7ZJN2_9BACL</name>
<dbReference type="InterPro" id="IPR009100">
    <property type="entry name" value="AcylCoA_DH/oxidase_NM_dom_sf"/>
</dbReference>
<evidence type="ECO:0000313" key="3">
    <source>
        <dbReference type="EMBL" id="MDN3427372.1"/>
    </source>
</evidence>
<dbReference type="InterPro" id="IPR036250">
    <property type="entry name" value="AcylCo_DH-like_C"/>
</dbReference>
<dbReference type="SUPFAM" id="SSF47203">
    <property type="entry name" value="Acyl-CoA dehydrogenase C-terminal domain-like"/>
    <property type="match status" value="1"/>
</dbReference>
<reference evidence="3 4" key="1">
    <citation type="submission" date="2023-03" db="EMBL/GenBank/DDBJ databases">
        <authorList>
            <person name="Uniacke-Lowe S."/>
            <person name="Ross P."/>
            <person name="Hill C."/>
        </authorList>
    </citation>
    <scope>NUCLEOTIDE SEQUENCE [LARGE SCALE GENOMIC DNA]</scope>
    <source>
        <strain evidence="3 4">APC 4016</strain>
    </source>
</reference>
<dbReference type="EMBL" id="JASDCQ010000002">
    <property type="protein sequence ID" value="MDN3427372.1"/>
    <property type="molecule type" value="Genomic_DNA"/>
</dbReference>